<evidence type="ECO:0000313" key="5">
    <source>
        <dbReference type="Proteomes" id="UP001152798"/>
    </source>
</evidence>
<dbReference type="EMBL" id="OV725077">
    <property type="protein sequence ID" value="CAH1391472.1"/>
    <property type="molecule type" value="Genomic_DNA"/>
</dbReference>
<sequence length="171" mass="18368">MANLQFKTLAVLAVVGSALSAPQYSTQNQQLRARQYNQPAPISPAAPAPVAPLAPRQASGEAFARILKNDQETQFDGNFNYAYETENGISGQAQGILKNPGTQDEAQVITGSYSYTAPDGTPVRINFIADEGGFRAEGDAIPTPPPIPVEIARALDYIRSLPPQPQQPQYQ</sequence>
<keyword evidence="5" id="KW-1185">Reference proteome</keyword>
<dbReference type="InterPro" id="IPR031311">
    <property type="entry name" value="CHIT_BIND_RR_consensus"/>
</dbReference>
<organism evidence="4 5">
    <name type="scientific">Nezara viridula</name>
    <name type="common">Southern green stink bug</name>
    <name type="synonym">Cimex viridulus</name>
    <dbReference type="NCBI Taxonomy" id="85310"/>
    <lineage>
        <taxon>Eukaryota</taxon>
        <taxon>Metazoa</taxon>
        <taxon>Ecdysozoa</taxon>
        <taxon>Arthropoda</taxon>
        <taxon>Hexapoda</taxon>
        <taxon>Insecta</taxon>
        <taxon>Pterygota</taxon>
        <taxon>Neoptera</taxon>
        <taxon>Paraneoptera</taxon>
        <taxon>Hemiptera</taxon>
        <taxon>Heteroptera</taxon>
        <taxon>Panheteroptera</taxon>
        <taxon>Pentatomomorpha</taxon>
        <taxon>Pentatomoidea</taxon>
        <taxon>Pentatomidae</taxon>
        <taxon>Pentatominae</taxon>
        <taxon>Nezara</taxon>
    </lineage>
</organism>
<protein>
    <submittedName>
        <fullName evidence="4">Uncharacterized protein</fullName>
    </submittedName>
</protein>
<dbReference type="Pfam" id="PF00379">
    <property type="entry name" value="Chitin_bind_4"/>
    <property type="match status" value="1"/>
</dbReference>
<dbReference type="PRINTS" id="PR00947">
    <property type="entry name" value="CUTICLE"/>
</dbReference>
<dbReference type="AlphaFoldDB" id="A0A9P0H3C5"/>
<dbReference type="PANTHER" id="PTHR10380">
    <property type="entry name" value="CUTICLE PROTEIN"/>
    <property type="match status" value="1"/>
</dbReference>
<dbReference type="PROSITE" id="PS51155">
    <property type="entry name" value="CHIT_BIND_RR_2"/>
    <property type="match status" value="1"/>
</dbReference>
<dbReference type="GO" id="GO:0062129">
    <property type="term" value="C:chitin-based extracellular matrix"/>
    <property type="evidence" value="ECO:0007669"/>
    <property type="project" value="TreeGrafter"/>
</dbReference>
<dbReference type="Proteomes" id="UP001152798">
    <property type="component" value="Chromosome 1"/>
</dbReference>
<dbReference type="InterPro" id="IPR050468">
    <property type="entry name" value="Cuticle_Struct_Prot"/>
</dbReference>
<evidence type="ECO:0000313" key="4">
    <source>
        <dbReference type="EMBL" id="CAH1391472.1"/>
    </source>
</evidence>
<name>A0A9P0H3C5_NEZVI</name>
<keyword evidence="1 2" id="KW-0193">Cuticle</keyword>
<dbReference type="PROSITE" id="PS00233">
    <property type="entry name" value="CHIT_BIND_RR_1"/>
    <property type="match status" value="1"/>
</dbReference>
<reference evidence="4" key="1">
    <citation type="submission" date="2022-01" db="EMBL/GenBank/DDBJ databases">
        <authorList>
            <person name="King R."/>
        </authorList>
    </citation>
    <scope>NUCLEOTIDE SEQUENCE</scope>
</reference>
<dbReference type="GO" id="GO:0008010">
    <property type="term" value="F:structural constituent of chitin-based larval cuticle"/>
    <property type="evidence" value="ECO:0007669"/>
    <property type="project" value="TreeGrafter"/>
</dbReference>
<keyword evidence="3" id="KW-0732">Signal</keyword>
<feature type="signal peptide" evidence="3">
    <location>
        <begin position="1"/>
        <end position="20"/>
    </location>
</feature>
<dbReference type="OrthoDB" id="6379191at2759"/>
<gene>
    <name evidence="4" type="ORF">NEZAVI_LOCUS2489</name>
</gene>
<dbReference type="InterPro" id="IPR000618">
    <property type="entry name" value="Insect_cuticle"/>
</dbReference>
<accession>A0A9P0H3C5</accession>
<evidence type="ECO:0000256" key="2">
    <source>
        <dbReference type="PROSITE-ProRule" id="PRU00497"/>
    </source>
</evidence>
<proteinExistence type="predicted"/>
<evidence type="ECO:0000256" key="1">
    <source>
        <dbReference type="ARBA" id="ARBA00022460"/>
    </source>
</evidence>
<feature type="chain" id="PRO_5040358610" evidence="3">
    <location>
        <begin position="21"/>
        <end position="171"/>
    </location>
</feature>
<dbReference type="PANTHER" id="PTHR10380:SF173">
    <property type="entry name" value="CUTICULAR PROTEIN 47EF, ISOFORM C-RELATED"/>
    <property type="match status" value="1"/>
</dbReference>
<evidence type="ECO:0000256" key="3">
    <source>
        <dbReference type="SAM" id="SignalP"/>
    </source>
</evidence>